<feature type="transmembrane region" description="Helical" evidence="1">
    <location>
        <begin position="76"/>
        <end position="99"/>
    </location>
</feature>
<evidence type="ECO:0000313" key="5">
    <source>
        <dbReference type="EMBL" id="AUO19583.1"/>
    </source>
</evidence>
<name>A0A2K9P2V7_9FIRM</name>
<dbReference type="SUPFAM" id="SSF55785">
    <property type="entry name" value="PYP-like sensor domain (PAS domain)"/>
    <property type="match status" value="2"/>
</dbReference>
<reference evidence="5 6" key="1">
    <citation type="submission" date="2017-04" db="EMBL/GenBank/DDBJ databases">
        <title>Monoglobus pectinilyticus 14 draft genome.</title>
        <authorList>
            <person name="Kim C."/>
            <person name="Rosendale D.I."/>
            <person name="Kelly W.J."/>
            <person name="Tannock G.W."/>
            <person name="Patchett M.L."/>
            <person name="Jordens J.Z."/>
        </authorList>
    </citation>
    <scope>NUCLEOTIDE SEQUENCE [LARGE SCALE GENOMIC DNA]</scope>
    <source>
        <strain evidence="5 6">14</strain>
    </source>
</reference>
<feature type="domain" description="PAS" evidence="2">
    <location>
        <begin position="238"/>
        <end position="312"/>
    </location>
</feature>
<evidence type="ECO:0000256" key="1">
    <source>
        <dbReference type="SAM" id="Phobius"/>
    </source>
</evidence>
<dbReference type="Gene3D" id="3.30.70.270">
    <property type="match status" value="1"/>
</dbReference>
<dbReference type="KEGG" id="mpec:B9O19_01422"/>
<dbReference type="EMBL" id="CP020991">
    <property type="protein sequence ID" value="AUO19583.1"/>
    <property type="molecule type" value="Genomic_DNA"/>
</dbReference>
<dbReference type="InterPro" id="IPR043128">
    <property type="entry name" value="Rev_trsase/Diguanyl_cyclase"/>
</dbReference>
<dbReference type="InterPro" id="IPR035965">
    <property type="entry name" value="PAS-like_dom_sf"/>
</dbReference>
<feature type="transmembrane region" description="Helical" evidence="1">
    <location>
        <begin position="44"/>
        <end position="70"/>
    </location>
</feature>
<keyword evidence="6" id="KW-1185">Reference proteome</keyword>
<evidence type="ECO:0000259" key="4">
    <source>
        <dbReference type="PROSITE" id="PS50887"/>
    </source>
</evidence>
<proteinExistence type="predicted"/>
<dbReference type="InterPro" id="IPR052155">
    <property type="entry name" value="Biofilm_reg_signaling"/>
</dbReference>
<dbReference type="NCBIfam" id="TIGR00254">
    <property type="entry name" value="GGDEF"/>
    <property type="match status" value="1"/>
</dbReference>
<dbReference type="SMART" id="SM00267">
    <property type="entry name" value="GGDEF"/>
    <property type="match status" value="1"/>
</dbReference>
<protein>
    <submittedName>
        <fullName evidence="5">Putative diguanylate cyclase AdrA</fullName>
    </submittedName>
</protein>
<accession>A0A2K9P2V7</accession>
<dbReference type="NCBIfam" id="TIGR00229">
    <property type="entry name" value="sensory_box"/>
    <property type="match status" value="1"/>
</dbReference>
<dbReference type="Proteomes" id="UP000235589">
    <property type="component" value="Chromosome"/>
</dbReference>
<dbReference type="Pfam" id="PF13426">
    <property type="entry name" value="PAS_9"/>
    <property type="match status" value="1"/>
</dbReference>
<keyword evidence="1" id="KW-0812">Transmembrane</keyword>
<dbReference type="PROSITE" id="PS50887">
    <property type="entry name" value="GGDEF"/>
    <property type="match status" value="1"/>
</dbReference>
<feature type="domain" description="GGDEF" evidence="4">
    <location>
        <begin position="395"/>
        <end position="528"/>
    </location>
</feature>
<keyword evidence="1" id="KW-0472">Membrane</keyword>
<dbReference type="PROSITE" id="PS50112">
    <property type="entry name" value="PAS"/>
    <property type="match status" value="1"/>
</dbReference>
<evidence type="ECO:0000259" key="3">
    <source>
        <dbReference type="PROSITE" id="PS50113"/>
    </source>
</evidence>
<evidence type="ECO:0000259" key="2">
    <source>
        <dbReference type="PROSITE" id="PS50112"/>
    </source>
</evidence>
<dbReference type="InterPro" id="IPR029787">
    <property type="entry name" value="Nucleotide_cyclase"/>
</dbReference>
<keyword evidence="1" id="KW-1133">Transmembrane helix</keyword>
<dbReference type="InterPro" id="IPR000700">
    <property type="entry name" value="PAS-assoc_C"/>
</dbReference>
<dbReference type="PANTHER" id="PTHR44757">
    <property type="entry name" value="DIGUANYLATE CYCLASE DGCP"/>
    <property type="match status" value="1"/>
</dbReference>
<sequence length="532" mass="61670">MKVLLGDRIMTDTARKLEYDNISGQQNEVKKKLNIIKKIPKIELVWRVVWCVVFMVIFSFFAFGLIRLIFGDSAHGLEWIVAVETAVIVFSVCLFSFAIRIFKELKNVVDEDTEIMTNVVGGTMVTYFDDSFTIINATPVFYSILGYEKNDIKRKYRCEFFRLLVGDDSRREFGRQKRMLRETGFSEAQYKILRGDGSRIWVSSRSHLKKNDKLETVVYTVLFDISREKNMQEKLQLAEARNKIVLENINSGIFEWDMIKNTFEASDQFSRRFMVDENFKIEKTILKKFVHPDDISVLYDNLKLLREGIEDNLEILLKLKDFQGIYSHNRLVLSSVRDNNNVPVKAVGIVIDVEEQFQKEMELKNKASRDSLTGLYNKGITQQLIENTILDRGTQNHALILFDIDDFKSVNDTFGHGIGDEAIRIVAGLFKDIFYDDCIVGRIGGDEFMVFCRNIDERGVKVEQLLNKIMERDTFVKSGDKLRNLTLSVGIALYVSDARTYTELYKKADIALYKAKQNGKNRYIFFKDIDED</sequence>
<dbReference type="PROSITE" id="PS50113">
    <property type="entry name" value="PAC"/>
    <property type="match status" value="1"/>
</dbReference>
<dbReference type="PANTHER" id="PTHR44757:SF2">
    <property type="entry name" value="BIOFILM ARCHITECTURE MAINTENANCE PROTEIN MBAA"/>
    <property type="match status" value="1"/>
</dbReference>
<dbReference type="SUPFAM" id="SSF55073">
    <property type="entry name" value="Nucleotide cyclase"/>
    <property type="match status" value="1"/>
</dbReference>
<gene>
    <name evidence="5" type="ORF">B9O19_01422</name>
</gene>
<dbReference type="AlphaFoldDB" id="A0A2K9P2V7"/>
<organism evidence="5 6">
    <name type="scientific">Monoglobus pectinilyticus</name>
    <dbReference type="NCBI Taxonomy" id="1981510"/>
    <lineage>
        <taxon>Bacteria</taxon>
        <taxon>Bacillati</taxon>
        <taxon>Bacillota</taxon>
        <taxon>Clostridia</taxon>
        <taxon>Monoglobales</taxon>
        <taxon>Monoglobaceae</taxon>
        <taxon>Monoglobus</taxon>
    </lineage>
</organism>
<dbReference type="Gene3D" id="3.30.450.20">
    <property type="entry name" value="PAS domain"/>
    <property type="match status" value="2"/>
</dbReference>
<feature type="domain" description="PAC" evidence="3">
    <location>
        <begin position="186"/>
        <end position="237"/>
    </location>
</feature>
<dbReference type="CDD" id="cd01949">
    <property type="entry name" value="GGDEF"/>
    <property type="match status" value="1"/>
</dbReference>
<dbReference type="Pfam" id="PF00990">
    <property type="entry name" value="GGDEF"/>
    <property type="match status" value="1"/>
</dbReference>
<dbReference type="InterPro" id="IPR000014">
    <property type="entry name" value="PAS"/>
</dbReference>
<dbReference type="InterPro" id="IPR000160">
    <property type="entry name" value="GGDEF_dom"/>
</dbReference>
<evidence type="ECO:0000313" key="6">
    <source>
        <dbReference type="Proteomes" id="UP000235589"/>
    </source>
</evidence>